<sequence>MTFRTRNTLQFTLSAALDARRPAILRHLLRSHGQHAFVLAIASRPIRQKADVLSLLTHAEQAALCPQLPQQTRNQLTLVGIPCLESGVPVHST</sequence>
<evidence type="ECO:0000313" key="1">
    <source>
        <dbReference type="EMBL" id="MFC6282054.1"/>
    </source>
</evidence>
<comment type="caution">
    <text evidence="1">The sequence shown here is derived from an EMBL/GenBank/DDBJ whole genome shotgun (WGS) entry which is preliminary data.</text>
</comment>
<name>A0ABW1TWV7_9BURK</name>
<dbReference type="RefSeq" id="WP_371435616.1">
    <property type="nucleotide sequence ID" value="NZ_JBHSRS010000062.1"/>
</dbReference>
<accession>A0ABW1TWV7</accession>
<dbReference type="EMBL" id="JBHSRS010000062">
    <property type="protein sequence ID" value="MFC6282054.1"/>
    <property type="molecule type" value="Genomic_DNA"/>
</dbReference>
<proteinExistence type="predicted"/>
<keyword evidence="2" id="KW-1185">Reference proteome</keyword>
<protein>
    <submittedName>
        <fullName evidence="1">Uncharacterized protein</fullName>
    </submittedName>
</protein>
<gene>
    <name evidence="1" type="ORF">ACFQND_12535</name>
</gene>
<dbReference type="Proteomes" id="UP001596270">
    <property type="component" value="Unassembled WGS sequence"/>
</dbReference>
<organism evidence="1 2">
    <name type="scientific">Polaromonas aquatica</name>
    <dbReference type="NCBI Taxonomy" id="332657"/>
    <lineage>
        <taxon>Bacteria</taxon>
        <taxon>Pseudomonadati</taxon>
        <taxon>Pseudomonadota</taxon>
        <taxon>Betaproteobacteria</taxon>
        <taxon>Burkholderiales</taxon>
        <taxon>Comamonadaceae</taxon>
        <taxon>Polaromonas</taxon>
    </lineage>
</organism>
<evidence type="ECO:0000313" key="2">
    <source>
        <dbReference type="Proteomes" id="UP001596270"/>
    </source>
</evidence>
<reference evidence="2" key="1">
    <citation type="journal article" date="2019" name="Int. J. Syst. Evol. Microbiol.">
        <title>The Global Catalogue of Microorganisms (GCM) 10K type strain sequencing project: providing services to taxonomists for standard genome sequencing and annotation.</title>
        <authorList>
            <consortium name="The Broad Institute Genomics Platform"/>
            <consortium name="The Broad Institute Genome Sequencing Center for Infectious Disease"/>
            <person name="Wu L."/>
            <person name="Ma J."/>
        </authorList>
    </citation>
    <scope>NUCLEOTIDE SEQUENCE [LARGE SCALE GENOMIC DNA]</scope>
    <source>
        <strain evidence="2">CCUG 39402</strain>
    </source>
</reference>